<sequence>MHQCGKTGQYSIKTNTSAELDKTNMLSRITNIADQLIRFNDHNLEESFGVVASVKVKIKMIFCLTH</sequence>
<organism evidence="1 2">
    <name type="scientific">Trichinella papuae</name>
    <dbReference type="NCBI Taxonomy" id="268474"/>
    <lineage>
        <taxon>Eukaryota</taxon>
        <taxon>Metazoa</taxon>
        <taxon>Ecdysozoa</taxon>
        <taxon>Nematoda</taxon>
        <taxon>Enoplea</taxon>
        <taxon>Dorylaimia</taxon>
        <taxon>Trichinellida</taxon>
        <taxon>Trichinellidae</taxon>
        <taxon>Trichinella</taxon>
    </lineage>
</organism>
<protein>
    <submittedName>
        <fullName evidence="1">Uncharacterized protein</fullName>
    </submittedName>
</protein>
<comment type="caution">
    <text evidence="1">The sequence shown here is derived from an EMBL/GenBank/DDBJ whole genome shotgun (WGS) entry which is preliminary data.</text>
</comment>
<gene>
    <name evidence="1" type="ORF">T10_11975</name>
</gene>
<dbReference type="AlphaFoldDB" id="A0A0V1MQZ0"/>
<reference evidence="1 2" key="1">
    <citation type="submission" date="2015-01" db="EMBL/GenBank/DDBJ databases">
        <title>Evolution of Trichinella species and genotypes.</title>
        <authorList>
            <person name="Korhonen P.K."/>
            <person name="Edoardo P."/>
            <person name="Giuseppe L.R."/>
            <person name="Gasser R.B."/>
        </authorList>
    </citation>
    <scope>NUCLEOTIDE SEQUENCE [LARGE SCALE GENOMIC DNA]</scope>
    <source>
        <strain evidence="1">ISS1980</strain>
    </source>
</reference>
<dbReference type="EMBL" id="JYDO01000053">
    <property type="protein sequence ID" value="KRZ74199.1"/>
    <property type="molecule type" value="Genomic_DNA"/>
</dbReference>
<evidence type="ECO:0000313" key="1">
    <source>
        <dbReference type="EMBL" id="KRZ74199.1"/>
    </source>
</evidence>
<evidence type="ECO:0000313" key="2">
    <source>
        <dbReference type="Proteomes" id="UP000054843"/>
    </source>
</evidence>
<dbReference type="Proteomes" id="UP000054843">
    <property type="component" value="Unassembled WGS sequence"/>
</dbReference>
<keyword evidence="2" id="KW-1185">Reference proteome</keyword>
<proteinExistence type="predicted"/>
<accession>A0A0V1MQZ0</accession>
<name>A0A0V1MQZ0_9BILA</name>